<evidence type="ECO:0000313" key="1">
    <source>
        <dbReference type="EMBL" id="WMN15459.1"/>
    </source>
</evidence>
<accession>A0ABY9NAC4</accession>
<gene>
    <name evidence="1" type="ORF">QL104_19040</name>
</gene>
<reference evidence="1 2" key="1">
    <citation type="journal article" date="2023" name="Access Microbiol">
        <title>The genome of a steinernematid-associated Pseudomonas piscis bacterium encodes the biosynthesis of insect toxins.</title>
        <authorList>
            <person name="Awori R.M."/>
            <person name="Hendre P."/>
            <person name="Amugune N.O."/>
        </authorList>
    </citation>
    <scope>NUCLEOTIDE SEQUENCE [LARGE SCALE GENOMIC DNA]</scope>
    <source>
        <strain evidence="1 2">75</strain>
    </source>
</reference>
<evidence type="ECO:0000313" key="2">
    <source>
        <dbReference type="Proteomes" id="UP001237292"/>
    </source>
</evidence>
<sequence>MTLEEAIFKGVSSAADVGAAWQKEASDEVELVRWRSTKVPQDVIDDCADWPQNHRRGA</sequence>
<protein>
    <submittedName>
        <fullName evidence="1">Uncharacterized protein</fullName>
    </submittedName>
</protein>
<dbReference type="Proteomes" id="UP001237292">
    <property type="component" value="Chromosome"/>
</dbReference>
<keyword evidence="2" id="KW-1185">Reference proteome</keyword>
<proteinExistence type="predicted"/>
<dbReference type="EMBL" id="CP133164">
    <property type="protein sequence ID" value="WMN15459.1"/>
    <property type="molecule type" value="Genomic_DNA"/>
</dbReference>
<dbReference type="RefSeq" id="WP_282877692.1">
    <property type="nucleotide sequence ID" value="NZ_CP133164.1"/>
</dbReference>
<name>A0ABY9NAC4_9PSED</name>
<organism evidence="1 2">
    <name type="scientific">Pseudomonas piscis</name>
    <dbReference type="NCBI Taxonomy" id="2614538"/>
    <lineage>
        <taxon>Bacteria</taxon>
        <taxon>Pseudomonadati</taxon>
        <taxon>Pseudomonadota</taxon>
        <taxon>Gammaproteobacteria</taxon>
        <taxon>Pseudomonadales</taxon>
        <taxon>Pseudomonadaceae</taxon>
        <taxon>Pseudomonas</taxon>
    </lineage>
</organism>